<organism evidence="2 3">
    <name type="scientific">Candolleomyces aberdarensis</name>
    <dbReference type="NCBI Taxonomy" id="2316362"/>
    <lineage>
        <taxon>Eukaryota</taxon>
        <taxon>Fungi</taxon>
        <taxon>Dikarya</taxon>
        <taxon>Basidiomycota</taxon>
        <taxon>Agaricomycotina</taxon>
        <taxon>Agaricomycetes</taxon>
        <taxon>Agaricomycetidae</taxon>
        <taxon>Agaricales</taxon>
        <taxon>Agaricineae</taxon>
        <taxon>Psathyrellaceae</taxon>
        <taxon>Candolleomyces</taxon>
    </lineage>
</organism>
<dbReference type="Proteomes" id="UP000290288">
    <property type="component" value="Unassembled WGS sequence"/>
</dbReference>
<dbReference type="AlphaFoldDB" id="A0A4Q2D8R8"/>
<sequence length="765" mass="87666">MDEWPEKDIYHIRCYASIYRNAQSERDRQAIFDACGWRWSPLFQLDYWDPSIFTVIDSMHSLDLNLLKNHIRQRFQIDFKHKSGDALREESNTRIKRVTSNKDEIRNLKKCQQIIFENQPHLLYELLKFHRKVLYSFCLDYDIRMEGHQLVVGTRWLLAKSIYLWRQKTDSPSTFLDRYPRLSAMQEELLGIEEAEDSGPLETDVGQQGDPSTLPQGQDDRRNDGPSSATHQNPITAGGSTPQAQALPEPADLGRVAKKIVDLLHEDEANDGPLKRLYSQVTASNFADLCDGLSLDRTAINLNSRAAKKALFSLLMTELRSNETASKSLLDRFTNDTDTLRPDGNAFLGCDVMESIYEDMARTRLPSWITPAPRDWGTVRRGKLSADSWRIICCIHLPITLIRLFGASDGRPRALLDNFMDLVTAVRVATMRLSSMAHAEMYKACILKYTKGTLELFPDYDVLPSHHAALHIGEMLIRFGPKHAHDSPHYERYINFFHHMNTNNHIGIILQLLQFQHATDSCLGEVESTFLRTAVRNANILALLNDSQDVRDLVQRVLARMKGHQREALRGFRLAQALDPFNEDDDPLGHRLLEGTDGELTLQEMELLTELLQRDPSQRNAIILPNVTFLTAISHKTNIYAIWNSQRYRDSAILYQYQGEERAGVIQKIFLHRHRPSFGEEQTSKYLLLAEYQLGDVAQDHFRRYGHAGGFICRGPPQIMRLIALDDVMCHVAVTDFAEEGLTHILPINRTLFSFEDFPTVHSQN</sequence>
<comment type="caution">
    <text evidence="2">The sequence shown here is derived from an EMBL/GenBank/DDBJ whole genome shotgun (WGS) entry which is preliminary data.</text>
</comment>
<protein>
    <submittedName>
        <fullName evidence="2">Uncharacterized protein</fullName>
    </submittedName>
</protein>
<dbReference type="OrthoDB" id="3039677at2759"/>
<proteinExistence type="predicted"/>
<evidence type="ECO:0000313" key="2">
    <source>
        <dbReference type="EMBL" id="RXW14854.1"/>
    </source>
</evidence>
<keyword evidence="3" id="KW-1185">Reference proteome</keyword>
<name>A0A4Q2D8R8_9AGAR</name>
<accession>A0A4Q2D8R8</accession>
<dbReference type="PANTHER" id="PTHR46579:SF2">
    <property type="entry name" value="C2H2-TYPE DOMAIN-CONTAINING PROTEIN"/>
    <property type="match status" value="1"/>
</dbReference>
<evidence type="ECO:0000256" key="1">
    <source>
        <dbReference type="SAM" id="MobiDB-lite"/>
    </source>
</evidence>
<dbReference type="PANTHER" id="PTHR46579">
    <property type="entry name" value="F5/8 TYPE C DOMAIN-CONTAINING PROTEIN-RELATED"/>
    <property type="match status" value="1"/>
</dbReference>
<feature type="region of interest" description="Disordered" evidence="1">
    <location>
        <begin position="196"/>
        <end position="247"/>
    </location>
</feature>
<gene>
    <name evidence="2" type="ORF">EST38_g11006</name>
</gene>
<feature type="compositionally biased region" description="Polar residues" evidence="1">
    <location>
        <begin position="205"/>
        <end position="216"/>
    </location>
</feature>
<feature type="compositionally biased region" description="Polar residues" evidence="1">
    <location>
        <begin position="225"/>
        <end position="244"/>
    </location>
</feature>
<reference evidence="2 3" key="1">
    <citation type="submission" date="2019-01" db="EMBL/GenBank/DDBJ databases">
        <title>Draft genome sequence of Psathyrella aberdarensis IHI B618.</title>
        <authorList>
            <person name="Buettner E."/>
            <person name="Kellner H."/>
        </authorList>
    </citation>
    <scope>NUCLEOTIDE SEQUENCE [LARGE SCALE GENOMIC DNA]</scope>
    <source>
        <strain evidence="2 3">IHI B618</strain>
    </source>
</reference>
<dbReference type="STRING" id="2316362.A0A4Q2D8R8"/>
<evidence type="ECO:0000313" key="3">
    <source>
        <dbReference type="Proteomes" id="UP000290288"/>
    </source>
</evidence>
<dbReference type="EMBL" id="SDEE01000635">
    <property type="protein sequence ID" value="RXW14854.1"/>
    <property type="molecule type" value="Genomic_DNA"/>
</dbReference>